<gene>
    <name evidence="3" type="ORF">PanWU01x14_280470</name>
</gene>
<dbReference type="CDD" id="cd22157">
    <property type="entry name" value="F-box_AtFBW1-like"/>
    <property type="match status" value="1"/>
</dbReference>
<keyword evidence="4" id="KW-1185">Reference proteome</keyword>
<comment type="caution">
    <text evidence="3">The sequence shown here is derived from an EMBL/GenBank/DDBJ whole genome shotgun (WGS) entry which is preliminary data.</text>
</comment>
<dbReference type="SMART" id="SM00256">
    <property type="entry name" value="FBOX"/>
    <property type="match status" value="1"/>
</dbReference>
<protein>
    <submittedName>
        <fullName evidence="3">F-box domain containing protein</fullName>
    </submittedName>
</protein>
<proteinExistence type="predicted"/>
<dbReference type="OrthoDB" id="1731189at2759"/>
<feature type="region of interest" description="Disordered" evidence="1">
    <location>
        <begin position="1"/>
        <end position="25"/>
    </location>
</feature>
<dbReference type="PROSITE" id="PS50181">
    <property type="entry name" value="FBOX"/>
    <property type="match status" value="1"/>
</dbReference>
<sequence>MGQRNTPDLSSADHDQRTHAMGRRRTTAINSYASSKFPREIIEEIMSYLPPKSLMRFKCVSKSWYTLINTLMKNPELVAKHLRYSRSNNKIFSHTAGLIFINSRISCQCRKLDNDDRHREPMFYLLSIFNDYHRDRDHDLRFLAENINLQDLIIEAKEDIYYVATHHCNGSYALLTLILTSYITRNIIFVDGLLIARR</sequence>
<feature type="domain" description="F-box" evidence="2">
    <location>
        <begin position="31"/>
        <end position="82"/>
    </location>
</feature>
<dbReference type="InterPro" id="IPR001810">
    <property type="entry name" value="F-box_dom"/>
</dbReference>
<evidence type="ECO:0000313" key="4">
    <source>
        <dbReference type="Proteomes" id="UP000237105"/>
    </source>
</evidence>
<evidence type="ECO:0000313" key="3">
    <source>
        <dbReference type="EMBL" id="PON42653.1"/>
    </source>
</evidence>
<dbReference type="InterPro" id="IPR050796">
    <property type="entry name" value="SCF_F-box_component"/>
</dbReference>
<dbReference type="InterPro" id="IPR036047">
    <property type="entry name" value="F-box-like_dom_sf"/>
</dbReference>
<reference evidence="4" key="1">
    <citation type="submission" date="2016-06" db="EMBL/GenBank/DDBJ databases">
        <title>Parallel loss of symbiosis genes in relatives of nitrogen-fixing non-legume Parasponia.</title>
        <authorList>
            <person name="Van Velzen R."/>
            <person name="Holmer R."/>
            <person name="Bu F."/>
            <person name="Rutten L."/>
            <person name="Van Zeijl A."/>
            <person name="Liu W."/>
            <person name="Santuari L."/>
            <person name="Cao Q."/>
            <person name="Sharma T."/>
            <person name="Shen D."/>
            <person name="Roswanjaya Y."/>
            <person name="Wardhani T."/>
            <person name="Kalhor M.S."/>
            <person name="Jansen J."/>
            <person name="Van den Hoogen J."/>
            <person name="Gungor B."/>
            <person name="Hartog M."/>
            <person name="Hontelez J."/>
            <person name="Verver J."/>
            <person name="Yang W.-C."/>
            <person name="Schijlen E."/>
            <person name="Repin R."/>
            <person name="Schilthuizen M."/>
            <person name="Schranz E."/>
            <person name="Heidstra R."/>
            <person name="Miyata K."/>
            <person name="Fedorova E."/>
            <person name="Kohlen W."/>
            <person name="Bisseling T."/>
            <person name="Smit S."/>
            <person name="Geurts R."/>
        </authorList>
    </citation>
    <scope>NUCLEOTIDE SEQUENCE [LARGE SCALE GENOMIC DNA]</scope>
    <source>
        <strain evidence="4">cv. WU1-14</strain>
    </source>
</reference>
<organism evidence="3 4">
    <name type="scientific">Parasponia andersonii</name>
    <name type="common">Sponia andersonii</name>
    <dbReference type="NCBI Taxonomy" id="3476"/>
    <lineage>
        <taxon>Eukaryota</taxon>
        <taxon>Viridiplantae</taxon>
        <taxon>Streptophyta</taxon>
        <taxon>Embryophyta</taxon>
        <taxon>Tracheophyta</taxon>
        <taxon>Spermatophyta</taxon>
        <taxon>Magnoliopsida</taxon>
        <taxon>eudicotyledons</taxon>
        <taxon>Gunneridae</taxon>
        <taxon>Pentapetalae</taxon>
        <taxon>rosids</taxon>
        <taxon>fabids</taxon>
        <taxon>Rosales</taxon>
        <taxon>Cannabaceae</taxon>
        <taxon>Parasponia</taxon>
    </lineage>
</organism>
<dbReference type="EMBL" id="JXTB01000387">
    <property type="protein sequence ID" value="PON42653.1"/>
    <property type="molecule type" value="Genomic_DNA"/>
</dbReference>
<name>A0A2P5B1J7_PARAD</name>
<dbReference type="Pfam" id="PF00646">
    <property type="entry name" value="F-box"/>
    <property type="match status" value="1"/>
</dbReference>
<dbReference type="PANTHER" id="PTHR31672">
    <property type="entry name" value="BNACNNG10540D PROTEIN"/>
    <property type="match status" value="1"/>
</dbReference>
<accession>A0A2P5B1J7</accession>
<dbReference type="Gene3D" id="1.20.1280.50">
    <property type="match status" value="1"/>
</dbReference>
<evidence type="ECO:0000259" key="2">
    <source>
        <dbReference type="PROSITE" id="PS50181"/>
    </source>
</evidence>
<evidence type="ECO:0000256" key="1">
    <source>
        <dbReference type="SAM" id="MobiDB-lite"/>
    </source>
</evidence>
<dbReference type="SUPFAM" id="SSF81383">
    <property type="entry name" value="F-box domain"/>
    <property type="match status" value="1"/>
</dbReference>
<dbReference type="Proteomes" id="UP000237105">
    <property type="component" value="Unassembled WGS sequence"/>
</dbReference>
<dbReference type="PANTHER" id="PTHR31672:SF13">
    <property type="entry name" value="F-BOX PROTEIN CPR30-LIKE"/>
    <property type="match status" value="1"/>
</dbReference>
<dbReference type="AlphaFoldDB" id="A0A2P5B1J7"/>